<evidence type="ECO:0000256" key="10">
    <source>
        <dbReference type="ARBA" id="ARBA00023169"/>
    </source>
</evidence>
<keyword evidence="5" id="KW-1003">Cell membrane</keyword>
<keyword evidence="8 12" id="KW-1133">Transmembrane helix</keyword>
<dbReference type="Pfam" id="PF02706">
    <property type="entry name" value="Wzz"/>
    <property type="match status" value="1"/>
</dbReference>
<comment type="similarity">
    <text evidence="3">Belongs to the CpsC/CapA family.</text>
</comment>
<keyword evidence="10" id="KW-0270">Exopolysaccharide synthesis</keyword>
<evidence type="ECO:0000256" key="1">
    <source>
        <dbReference type="ARBA" id="ARBA00004651"/>
    </source>
</evidence>
<dbReference type="InterPro" id="IPR003856">
    <property type="entry name" value="LPS_length_determ_N"/>
</dbReference>
<feature type="domain" description="Polysaccharide chain length determinant N-terminal" evidence="13">
    <location>
        <begin position="3"/>
        <end position="91"/>
    </location>
</feature>
<keyword evidence="7" id="KW-0972">Capsule biogenesis/degradation</keyword>
<reference evidence="15" key="1">
    <citation type="journal article" date="2019" name="Int. J. Syst. Evol. Microbiol.">
        <title>The Global Catalogue of Microorganisms (GCM) 10K type strain sequencing project: providing services to taxonomists for standard genome sequencing and annotation.</title>
        <authorList>
            <consortium name="The Broad Institute Genomics Platform"/>
            <consortium name="The Broad Institute Genome Sequencing Center for Infectious Disease"/>
            <person name="Wu L."/>
            <person name="Ma J."/>
        </authorList>
    </citation>
    <scope>NUCLEOTIDE SEQUENCE [LARGE SCALE GENOMIC DNA]</scope>
    <source>
        <strain evidence="15">CCM 8904</strain>
    </source>
</reference>
<dbReference type="RefSeq" id="WP_125551554.1">
    <property type="nucleotide sequence ID" value="NZ_JBHSSL010000035.1"/>
</dbReference>
<gene>
    <name evidence="14" type="ORF">ACFQGP_06205</name>
</gene>
<accession>A0ABW1RBX5</accession>
<name>A0ABW1RBX5_9LACO</name>
<evidence type="ECO:0000259" key="13">
    <source>
        <dbReference type="Pfam" id="PF02706"/>
    </source>
</evidence>
<evidence type="ECO:0000256" key="11">
    <source>
        <dbReference type="ARBA" id="ARBA00045736"/>
    </source>
</evidence>
<proteinExistence type="inferred from homology"/>
<dbReference type="PANTHER" id="PTHR32309:SF13">
    <property type="entry name" value="FERRIC ENTEROBACTIN TRANSPORT PROTEIN FEPE"/>
    <property type="match status" value="1"/>
</dbReference>
<keyword evidence="6 12" id="KW-0812">Transmembrane</keyword>
<feature type="transmembrane region" description="Helical" evidence="12">
    <location>
        <begin position="12"/>
        <end position="31"/>
    </location>
</feature>
<comment type="function">
    <text evidence="11">Required for CpsD phosphorylation. Involved in the regulation of capsular polysaccharide biosynthesis. May be part of a complex that directs the coordinated polymerization and export to the cell surface of the capsular polysaccharide.</text>
</comment>
<dbReference type="EMBL" id="JBHSSL010000035">
    <property type="protein sequence ID" value="MFC6170172.1"/>
    <property type="molecule type" value="Genomic_DNA"/>
</dbReference>
<keyword evidence="9 12" id="KW-0472">Membrane</keyword>
<dbReference type="Proteomes" id="UP001596289">
    <property type="component" value="Unassembled WGS sequence"/>
</dbReference>
<evidence type="ECO:0000256" key="2">
    <source>
        <dbReference type="ARBA" id="ARBA00005132"/>
    </source>
</evidence>
<organism evidence="14 15">
    <name type="scientific">Loigolactobacillus jiayinensis</name>
    <dbReference type="NCBI Taxonomy" id="2486016"/>
    <lineage>
        <taxon>Bacteria</taxon>
        <taxon>Bacillati</taxon>
        <taxon>Bacillota</taxon>
        <taxon>Bacilli</taxon>
        <taxon>Lactobacillales</taxon>
        <taxon>Lactobacillaceae</taxon>
        <taxon>Loigolactobacillus</taxon>
    </lineage>
</organism>
<protein>
    <recommendedName>
        <fullName evidence="4">Capsular polysaccharide biosynthesis protein CpsC</fullName>
    </recommendedName>
</protein>
<keyword evidence="15" id="KW-1185">Reference proteome</keyword>
<evidence type="ECO:0000256" key="6">
    <source>
        <dbReference type="ARBA" id="ARBA00022692"/>
    </source>
</evidence>
<comment type="subcellular location">
    <subcellularLocation>
        <location evidence="1">Cell membrane</location>
        <topology evidence="1">Multi-pass membrane protein</topology>
    </subcellularLocation>
</comment>
<feature type="transmembrane region" description="Helical" evidence="12">
    <location>
        <begin position="177"/>
        <end position="200"/>
    </location>
</feature>
<evidence type="ECO:0000256" key="3">
    <source>
        <dbReference type="ARBA" id="ARBA00006683"/>
    </source>
</evidence>
<evidence type="ECO:0000313" key="15">
    <source>
        <dbReference type="Proteomes" id="UP001596289"/>
    </source>
</evidence>
<comment type="caution">
    <text evidence="14">The sequence shown here is derived from an EMBL/GenBank/DDBJ whole genome shotgun (WGS) entry which is preliminary data.</text>
</comment>
<evidence type="ECO:0000256" key="5">
    <source>
        <dbReference type="ARBA" id="ARBA00022475"/>
    </source>
</evidence>
<evidence type="ECO:0000256" key="12">
    <source>
        <dbReference type="SAM" id="Phobius"/>
    </source>
</evidence>
<comment type="pathway">
    <text evidence="2">Capsule biogenesis; capsule polysaccharide biosynthesis.</text>
</comment>
<evidence type="ECO:0000256" key="7">
    <source>
        <dbReference type="ARBA" id="ARBA00022903"/>
    </source>
</evidence>
<evidence type="ECO:0000256" key="9">
    <source>
        <dbReference type="ARBA" id="ARBA00023136"/>
    </source>
</evidence>
<evidence type="ECO:0000313" key="14">
    <source>
        <dbReference type="EMBL" id="MFC6170172.1"/>
    </source>
</evidence>
<evidence type="ECO:0000256" key="4">
    <source>
        <dbReference type="ARBA" id="ARBA00020739"/>
    </source>
</evidence>
<dbReference type="InterPro" id="IPR050445">
    <property type="entry name" value="Bact_polysacc_biosynth/exp"/>
</dbReference>
<sequence length="203" mass="22497">MQRFSLKQLLKTILKFWYIPVVLALVVGFLSQHYAASQYQPAYTAKTTVLVKAKKENPNHLQQQVDGELSLMGTYRDLISSNKVMTKVHKALKNVKSYNGSVADLKKQVVVETNSDSLMLHIQTTDRSKRVAVKQTNTIATVFKQQIQTVSENSQVTVMSKAHTKSVSASSFSGKKAIVYGIVLGGIIGLFIELIIGGLLKRK</sequence>
<evidence type="ECO:0000256" key="8">
    <source>
        <dbReference type="ARBA" id="ARBA00022989"/>
    </source>
</evidence>
<dbReference type="PANTHER" id="PTHR32309">
    <property type="entry name" value="TYROSINE-PROTEIN KINASE"/>
    <property type="match status" value="1"/>
</dbReference>